<accession>A0A4E0QNC1</accession>
<organism evidence="1 2">
    <name type="scientific">Candidatus Thiomargarita nelsonii</name>
    <dbReference type="NCBI Taxonomy" id="1003181"/>
    <lineage>
        <taxon>Bacteria</taxon>
        <taxon>Pseudomonadati</taxon>
        <taxon>Pseudomonadota</taxon>
        <taxon>Gammaproteobacteria</taxon>
        <taxon>Thiotrichales</taxon>
        <taxon>Thiotrichaceae</taxon>
        <taxon>Thiomargarita</taxon>
    </lineage>
</organism>
<dbReference type="Proteomes" id="UP000030428">
    <property type="component" value="Unassembled WGS sequence"/>
</dbReference>
<reference evidence="1 2" key="1">
    <citation type="journal article" date="2016" name="Front. Microbiol.">
        <title>Single-Cell (Meta-)Genomics of a Dimorphic Candidatus Thiomargarita nelsonii Reveals Genomic Plasticity.</title>
        <authorList>
            <person name="Flood B.E."/>
            <person name="Fliss P."/>
            <person name="Jones D.S."/>
            <person name="Dick G.J."/>
            <person name="Jain S."/>
            <person name="Kaster A.K."/>
            <person name="Winkel M."/>
            <person name="Mussmann M."/>
            <person name="Bailey J."/>
        </authorList>
    </citation>
    <scope>NUCLEOTIDE SEQUENCE [LARGE SCALE GENOMIC DNA]</scope>
    <source>
        <strain evidence="1">Hydrate Ridge</strain>
    </source>
</reference>
<protein>
    <submittedName>
        <fullName evidence="1">Uncharacterized protein</fullName>
    </submittedName>
</protein>
<evidence type="ECO:0000313" key="2">
    <source>
        <dbReference type="Proteomes" id="UP000030428"/>
    </source>
</evidence>
<name>A0A4E0QNC1_9GAMM</name>
<evidence type="ECO:0000313" key="1">
    <source>
        <dbReference type="EMBL" id="TGO02603.1"/>
    </source>
</evidence>
<dbReference type="InterPro" id="IPR038461">
    <property type="entry name" value="Schlafen_AlbA_2_dom_sf"/>
</dbReference>
<dbReference type="Gene3D" id="3.30.950.30">
    <property type="entry name" value="Schlafen, AAA domain"/>
    <property type="match status" value="1"/>
</dbReference>
<gene>
    <name evidence="1" type="ORF">PN36_22250</name>
</gene>
<dbReference type="EMBL" id="JSZA02000103">
    <property type="protein sequence ID" value="TGO02603.1"/>
    <property type="molecule type" value="Genomic_DNA"/>
</dbReference>
<comment type="caution">
    <text evidence="1">The sequence shown here is derived from an EMBL/GenBank/DDBJ whole genome shotgun (WGS) entry which is preliminary data.</text>
</comment>
<dbReference type="AlphaFoldDB" id="A0A4E0QNC1"/>
<proteinExistence type="predicted"/>
<keyword evidence="2" id="KW-1185">Reference proteome</keyword>
<sequence length="63" mass="7090">MTSSLPININDLLHFHGVESARVELKQSWDEKTTGLQVLKTICAFANEICVQKYILMTVEPAN</sequence>